<accession>A0A7C6EA07</accession>
<organism evidence="1">
    <name type="scientific">candidate division WOR-3 bacterium</name>
    <dbReference type="NCBI Taxonomy" id="2052148"/>
    <lineage>
        <taxon>Bacteria</taxon>
        <taxon>Bacteria division WOR-3</taxon>
    </lineage>
</organism>
<evidence type="ECO:0000313" key="1">
    <source>
        <dbReference type="EMBL" id="HHS51898.1"/>
    </source>
</evidence>
<sequence>MANTANPTIYEATAVNPAVLPKIGYNGIGLVYTKPFGITGLTYNRLTVSFTRPGLGFSLATLGQAGYHEYTFSLATAFLINEDFSYGLIVKGYYLNIGGYGDDFIPGLNLGVLWGKRDYWLGIVLEDLNNPKTRQGDLIPLTVRIGGSLSLVSNFSVKADWLRNTNWESFRGGLEFNILPIFSLRTGFSTSPYQLALGLGILFKNLSFDYACRYHPRLNETHIFSLMLKS</sequence>
<reference evidence="1" key="1">
    <citation type="journal article" date="2020" name="mSystems">
        <title>Genome- and Community-Level Interaction Insights into Carbon Utilization and Element Cycling Functions of Hydrothermarchaeota in Hydrothermal Sediment.</title>
        <authorList>
            <person name="Zhou Z."/>
            <person name="Liu Y."/>
            <person name="Xu W."/>
            <person name="Pan J."/>
            <person name="Luo Z.H."/>
            <person name="Li M."/>
        </authorList>
    </citation>
    <scope>NUCLEOTIDE SEQUENCE [LARGE SCALE GENOMIC DNA]</scope>
    <source>
        <strain evidence="1">SpSt-876</strain>
    </source>
</reference>
<protein>
    <submittedName>
        <fullName evidence="1">Uncharacterized protein</fullName>
    </submittedName>
</protein>
<gene>
    <name evidence="1" type="ORF">ENW73_03385</name>
</gene>
<name>A0A7C6EA07_UNCW3</name>
<proteinExistence type="predicted"/>
<dbReference type="AlphaFoldDB" id="A0A7C6EA07"/>
<dbReference type="EMBL" id="DTLI01000085">
    <property type="protein sequence ID" value="HHS51898.1"/>
    <property type="molecule type" value="Genomic_DNA"/>
</dbReference>
<comment type="caution">
    <text evidence="1">The sequence shown here is derived from an EMBL/GenBank/DDBJ whole genome shotgun (WGS) entry which is preliminary data.</text>
</comment>